<dbReference type="InterPro" id="IPR007356">
    <property type="entry name" value="tRNA_m1G_MeTrfase_euk"/>
</dbReference>
<feature type="region of interest" description="Disordered" evidence="6">
    <location>
        <begin position="1"/>
        <end position="91"/>
    </location>
</feature>
<keyword evidence="9" id="KW-1185">Reference proteome</keyword>
<evidence type="ECO:0000256" key="6">
    <source>
        <dbReference type="SAM" id="MobiDB-lite"/>
    </source>
</evidence>
<dbReference type="FunFam" id="3.40.1280.30:FF:000001">
    <property type="entry name" value="tRNA methyltransferase 10 homolog A"/>
    <property type="match status" value="1"/>
</dbReference>
<dbReference type="AlphaFoldDB" id="A0AAD9UHI9"/>
<evidence type="ECO:0000256" key="2">
    <source>
        <dbReference type="ARBA" id="ARBA00022603"/>
    </source>
</evidence>
<feature type="compositionally biased region" description="Basic and acidic residues" evidence="6">
    <location>
        <begin position="60"/>
        <end position="75"/>
    </location>
</feature>
<dbReference type="Gene3D" id="3.40.1280.30">
    <property type="match status" value="1"/>
</dbReference>
<keyword evidence="2" id="KW-0489">Methyltransferase</keyword>
<gene>
    <name evidence="8" type="ORF">NP493_101g05011</name>
</gene>
<proteinExistence type="predicted"/>
<dbReference type="EC" id="2.1.1.221" evidence="1"/>
<dbReference type="EMBL" id="JAODUO010000101">
    <property type="protein sequence ID" value="KAK2189610.1"/>
    <property type="molecule type" value="Genomic_DNA"/>
</dbReference>
<dbReference type="GO" id="GO:0002939">
    <property type="term" value="P:tRNA N1-guanine methylation"/>
    <property type="evidence" value="ECO:0007669"/>
    <property type="project" value="TreeGrafter"/>
</dbReference>
<feature type="region of interest" description="Disordered" evidence="6">
    <location>
        <begin position="311"/>
        <end position="359"/>
    </location>
</feature>
<dbReference type="Proteomes" id="UP001209878">
    <property type="component" value="Unassembled WGS sequence"/>
</dbReference>
<evidence type="ECO:0000313" key="9">
    <source>
        <dbReference type="Proteomes" id="UP001209878"/>
    </source>
</evidence>
<comment type="catalytic activity">
    <reaction evidence="5">
        <text>guanosine(9) in tRNA + S-adenosyl-L-methionine = N(1)-methylguanosine(9) in tRNA + S-adenosyl-L-homocysteine + H(+)</text>
        <dbReference type="Rhea" id="RHEA:43156"/>
        <dbReference type="Rhea" id="RHEA-COMP:10367"/>
        <dbReference type="Rhea" id="RHEA-COMP:10368"/>
        <dbReference type="ChEBI" id="CHEBI:15378"/>
        <dbReference type="ChEBI" id="CHEBI:57856"/>
        <dbReference type="ChEBI" id="CHEBI:59789"/>
        <dbReference type="ChEBI" id="CHEBI:73542"/>
        <dbReference type="ChEBI" id="CHEBI:74269"/>
        <dbReference type="EC" id="2.1.1.221"/>
    </reaction>
</comment>
<feature type="compositionally biased region" description="Polar residues" evidence="6">
    <location>
        <begin position="12"/>
        <end position="23"/>
    </location>
</feature>
<dbReference type="PROSITE" id="PS51675">
    <property type="entry name" value="SAM_MT_TRM10"/>
    <property type="match status" value="1"/>
</dbReference>
<evidence type="ECO:0000256" key="1">
    <source>
        <dbReference type="ARBA" id="ARBA00012797"/>
    </source>
</evidence>
<accession>A0AAD9UHI9</accession>
<keyword evidence="3" id="KW-0808">Transferase</keyword>
<dbReference type="GO" id="GO:0052905">
    <property type="term" value="F:tRNA (guanosine(9)-N1)-methyltransferase activity"/>
    <property type="evidence" value="ECO:0007669"/>
    <property type="project" value="UniProtKB-EC"/>
</dbReference>
<feature type="domain" description="SAM-dependent MTase TRM10-type" evidence="7">
    <location>
        <begin position="94"/>
        <end position="287"/>
    </location>
</feature>
<sequence>MATMEEADTIGHSCTSSDPTAEDSTSDHGDVSSEDKTTDKDSDTCQHPLTKRQLKKLKKQERWLKIKPDKRAKERERKKKHRKQAREQNIDLGPSRKTLKRNTMEHSACRIRVVIDCSFDNLMTERSVSQLIQQLQHCYSANRRAANPLQLYMTGIDGKTQHRMNDLGDYKGWDVHFKTPNYWDEFNKEDVVYLTSESPNVLSTLEENKVYIVGGLVDHNHQKGLCYKLACEKSISHAQLPISRYLEMRTRKVLTINHVFEILLRFTESNSWEKAFDAVIPKRKGVLLKSDIDAVSVIDATALDDKTLQDSSLHEHKDGAVRDADESSVVDEEKTSCQNDTKHTDDTDNDKPLCCQRKQ</sequence>
<dbReference type="CDD" id="cd18101">
    <property type="entry name" value="Trm10euk_A"/>
    <property type="match status" value="1"/>
</dbReference>
<name>A0AAD9UHI9_RIDPI</name>
<dbReference type="InterPro" id="IPR028564">
    <property type="entry name" value="MT_TRM10-typ"/>
</dbReference>
<feature type="compositionally biased region" description="Basic and acidic residues" evidence="6">
    <location>
        <begin position="25"/>
        <end position="44"/>
    </location>
</feature>
<feature type="compositionally biased region" description="Basic residues" evidence="6">
    <location>
        <begin position="49"/>
        <end position="59"/>
    </location>
</feature>
<dbReference type="PANTHER" id="PTHR13563:SF13">
    <property type="entry name" value="TRNA METHYLTRANSFERASE 10 HOMOLOG A"/>
    <property type="match status" value="1"/>
</dbReference>
<dbReference type="InterPro" id="IPR038459">
    <property type="entry name" value="MT_TRM10-typ_sf"/>
</dbReference>
<comment type="caution">
    <text evidence="8">The sequence shown here is derived from an EMBL/GenBank/DDBJ whole genome shotgun (WGS) entry which is preliminary data.</text>
</comment>
<keyword evidence="4" id="KW-0949">S-adenosyl-L-methionine</keyword>
<evidence type="ECO:0000256" key="5">
    <source>
        <dbReference type="ARBA" id="ARBA00048434"/>
    </source>
</evidence>
<organism evidence="8 9">
    <name type="scientific">Ridgeia piscesae</name>
    <name type="common">Tubeworm</name>
    <dbReference type="NCBI Taxonomy" id="27915"/>
    <lineage>
        <taxon>Eukaryota</taxon>
        <taxon>Metazoa</taxon>
        <taxon>Spiralia</taxon>
        <taxon>Lophotrochozoa</taxon>
        <taxon>Annelida</taxon>
        <taxon>Polychaeta</taxon>
        <taxon>Sedentaria</taxon>
        <taxon>Canalipalpata</taxon>
        <taxon>Sabellida</taxon>
        <taxon>Siboglinidae</taxon>
        <taxon>Ridgeia</taxon>
    </lineage>
</organism>
<protein>
    <recommendedName>
        <fullName evidence="1">tRNA (guanine(9)-N(1))-methyltransferase</fullName>
        <ecNumber evidence="1">2.1.1.221</ecNumber>
    </recommendedName>
</protein>
<evidence type="ECO:0000256" key="3">
    <source>
        <dbReference type="ARBA" id="ARBA00022679"/>
    </source>
</evidence>
<dbReference type="GO" id="GO:0005654">
    <property type="term" value="C:nucleoplasm"/>
    <property type="evidence" value="ECO:0007669"/>
    <property type="project" value="TreeGrafter"/>
</dbReference>
<evidence type="ECO:0000259" key="7">
    <source>
        <dbReference type="PROSITE" id="PS51675"/>
    </source>
</evidence>
<evidence type="ECO:0000256" key="4">
    <source>
        <dbReference type="ARBA" id="ARBA00022691"/>
    </source>
</evidence>
<dbReference type="GO" id="GO:0000049">
    <property type="term" value="F:tRNA binding"/>
    <property type="evidence" value="ECO:0007669"/>
    <property type="project" value="TreeGrafter"/>
</dbReference>
<evidence type="ECO:0000313" key="8">
    <source>
        <dbReference type="EMBL" id="KAK2189610.1"/>
    </source>
</evidence>
<feature type="compositionally biased region" description="Basic and acidic residues" evidence="6">
    <location>
        <begin position="311"/>
        <end position="351"/>
    </location>
</feature>
<dbReference type="PANTHER" id="PTHR13563">
    <property type="entry name" value="TRNA (GUANINE-9-) METHYLTRANSFERASE"/>
    <property type="match status" value="1"/>
</dbReference>
<reference evidence="8" key="1">
    <citation type="journal article" date="2023" name="Mol. Biol. Evol.">
        <title>Third-Generation Sequencing Reveals the Adaptive Role of the Epigenome in Three Deep-Sea Polychaetes.</title>
        <authorList>
            <person name="Perez M."/>
            <person name="Aroh O."/>
            <person name="Sun Y."/>
            <person name="Lan Y."/>
            <person name="Juniper S.K."/>
            <person name="Young C.R."/>
            <person name="Angers B."/>
            <person name="Qian P.Y."/>
        </authorList>
    </citation>
    <scope>NUCLEOTIDE SEQUENCE</scope>
    <source>
        <strain evidence="8">R07B-5</strain>
    </source>
</reference>